<gene>
    <name evidence="1" type="ordered locus">Bcav_3717</name>
</gene>
<evidence type="ECO:0000313" key="2">
    <source>
        <dbReference type="Proteomes" id="UP000007962"/>
    </source>
</evidence>
<accession>C5C3Q0</accession>
<dbReference type="STRING" id="471853.Bcav_3717"/>
<dbReference type="GO" id="GO:0030246">
    <property type="term" value="F:carbohydrate binding"/>
    <property type="evidence" value="ECO:0007669"/>
    <property type="project" value="InterPro"/>
</dbReference>
<dbReference type="EMBL" id="CP001618">
    <property type="protein sequence ID" value="ACQ81959.1"/>
    <property type="molecule type" value="Genomic_DNA"/>
</dbReference>
<dbReference type="KEGG" id="bcv:Bcav_3717"/>
<evidence type="ECO:0008006" key="3">
    <source>
        <dbReference type="Google" id="ProtNLM"/>
    </source>
</evidence>
<dbReference type="eggNOG" id="COG2017">
    <property type="taxonomic scope" value="Bacteria"/>
</dbReference>
<dbReference type="AlphaFoldDB" id="C5C3Q0"/>
<evidence type="ECO:0000313" key="1">
    <source>
        <dbReference type="EMBL" id="ACQ81959.1"/>
    </source>
</evidence>
<name>C5C3Q0_BEUC1</name>
<organism evidence="1 2">
    <name type="scientific">Beutenbergia cavernae (strain ATCC BAA-8 / DSM 12333 / CCUG 43141 / JCM 11478 / NBRC 16432 / NCIMB 13614 / HKI 0122)</name>
    <dbReference type="NCBI Taxonomy" id="471853"/>
    <lineage>
        <taxon>Bacteria</taxon>
        <taxon>Bacillati</taxon>
        <taxon>Actinomycetota</taxon>
        <taxon>Actinomycetes</taxon>
        <taxon>Micrococcales</taxon>
        <taxon>Beutenbergiaceae</taxon>
        <taxon>Beutenbergia</taxon>
    </lineage>
</organism>
<sequence>MCCDGTDLVSIDELLRFTAHDDQLADVATFRRDDGTGSGSRVMHVAPAGGIHARLLLDRGMDLGRAWFAGQPISWTAAPGPRSRGYADDDQGWHLGWEGGLVTTCGLQNVGSPADGHGQHGRFTENPAERVTVSGGAGDGRLVVTGVVHENNGIGRLLRVDRTWTFHLGSGLVELEDVTRNESPRAVQAPVLYHVNVGYPFLGPASEVATRGDGDAVVSTMGEPEDAADDVVELDVDADDEGWAAATVTSPRLGMSATIRWLSATLPRVHRWRRRAPGAYVMAIEPANCGVGGAAHDRAQGCAPILEPGTDRTTRLSIQLEQT</sequence>
<reference evidence="1 2" key="1">
    <citation type="journal article" date="2009" name="Stand. Genomic Sci.">
        <title>Complete genome sequence of Beutenbergia cavernae type strain (HKI 0122).</title>
        <authorList>
            <person name="Land M."/>
            <person name="Pukall R."/>
            <person name="Abt B."/>
            <person name="Goker M."/>
            <person name="Rohde M."/>
            <person name="Glavina Del Rio T."/>
            <person name="Tice H."/>
            <person name="Copeland A."/>
            <person name="Cheng J.F."/>
            <person name="Lucas S."/>
            <person name="Chen F."/>
            <person name="Nolan M."/>
            <person name="Bruce D."/>
            <person name="Goodwin L."/>
            <person name="Pitluck S."/>
            <person name="Ivanova N."/>
            <person name="Mavromatis K."/>
            <person name="Ovchinnikova G."/>
            <person name="Pati A."/>
            <person name="Chen A."/>
            <person name="Palaniappan K."/>
            <person name="Hauser L."/>
            <person name="Chang Y.J."/>
            <person name="Jefferies C.C."/>
            <person name="Saunders E."/>
            <person name="Brettin T."/>
            <person name="Detter J.C."/>
            <person name="Han C."/>
            <person name="Chain P."/>
            <person name="Bristow J."/>
            <person name="Eisen J.A."/>
            <person name="Markowitz V."/>
            <person name="Hugenholtz P."/>
            <person name="Kyrpides N.C."/>
            <person name="Klenk H.P."/>
            <person name="Lapidus A."/>
        </authorList>
    </citation>
    <scope>NUCLEOTIDE SEQUENCE [LARGE SCALE GENOMIC DNA]</scope>
    <source>
        <strain evidence="2">ATCC BAA-8 / DSM 12333 / NBRC 16432</strain>
    </source>
</reference>
<dbReference type="Pfam" id="PF14486">
    <property type="entry name" value="DUF4432"/>
    <property type="match status" value="1"/>
</dbReference>
<keyword evidence="2" id="KW-1185">Reference proteome</keyword>
<dbReference type="HOGENOM" id="CLU_056939_0_0_11"/>
<dbReference type="InterPro" id="IPR027839">
    <property type="entry name" value="DUF4432"/>
</dbReference>
<dbReference type="Gene3D" id="2.70.98.10">
    <property type="match status" value="1"/>
</dbReference>
<dbReference type="Proteomes" id="UP000007962">
    <property type="component" value="Chromosome"/>
</dbReference>
<dbReference type="InterPro" id="IPR014718">
    <property type="entry name" value="GH-type_carb-bd"/>
</dbReference>
<protein>
    <recommendedName>
        <fullName evidence="3">Aldose 1-epimerase</fullName>
    </recommendedName>
</protein>
<proteinExistence type="predicted"/>
<dbReference type="CDD" id="cd09023">
    <property type="entry name" value="Aldose_epim_Ec_c4013"/>
    <property type="match status" value="1"/>
</dbReference>